<name>A0ABX7NYM1_9BACT</name>
<evidence type="ECO:0000256" key="1">
    <source>
        <dbReference type="SAM" id="SignalP"/>
    </source>
</evidence>
<sequence length="284" mass="31757">MIPAARHAVVPWLVLLSLLQGGCLAESALDGGELKCGPRDLTPECCLKQNPGNWQKCTGAEGPAEAGISVAMKITSVGAAAALALQPIIGSAERRGVELATDLHSDVEAAILKCVRRAERQGNDHYFDGESPSREQCAELKMEGQTWGMYLGAFKHKLAWDCIHEALSKLLPRRYLFEPRFRLNDATGEWEYLSPERVDRILALQGWKGLRGTIVPDIVIMDASGVIIHVYDMKFPCPESNDANWTLYKSGRWLAYRQDDLYHQVLQVWPRLVSPHRGWEPLRK</sequence>
<proteinExistence type="predicted"/>
<organism evidence="2 3">
    <name type="scientific">Pyxidicoccus parkwayensis</name>
    <dbReference type="NCBI Taxonomy" id="2813578"/>
    <lineage>
        <taxon>Bacteria</taxon>
        <taxon>Pseudomonadati</taxon>
        <taxon>Myxococcota</taxon>
        <taxon>Myxococcia</taxon>
        <taxon>Myxococcales</taxon>
        <taxon>Cystobacterineae</taxon>
        <taxon>Myxococcaceae</taxon>
        <taxon>Pyxidicoccus</taxon>
    </lineage>
</organism>
<reference evidence="2 3" key="1">
    <citation type="submission" date="2021-02" db="EMBL/GenBank/DDBJ databases">
        <title>De Novo genome assembly of isolated myxobacteria.</title>
        <authorList>
            <person name="Stevens D.C."/>
        </authorList>
    </citation>
    <scope>NUCLEOTIDE SEQUENCE [LARGE SCALE GENOMIC DNA]</scope>
    <source>
        <strain evidence="3">SCPEA02</strain>
    </source>
</reference>
<feature type="chain" id="PRO_5046759102" description="Lipoprotein" evidence="1">
    <location>
        <begin position="26"/>
        <end position="284"/>
    </location>
</feature>
<evidence type="ECO:0000313" key="2">
    <source>
        <dbReference type="EMBL" id="QSQ24032.1"/>
    </source>
</evidence>
<evidence type="ECO:0000313" key="3">
    <source>
        <dbReference type="Proteomes" id="UP000662747"/>
    </source>
</evidence>
<feature type="signal peptide" evidence="1">
    <location>
        <begin position="1"/>
        <end position="25"/>
    </location>
</feature>
<dbReference type="RefSeq" id="WP_206725601.1">
    <property type="nucleotide sequence ID" value="NZ_CP071090.1"/>
</dbReference>
<protein>
    <recommendedName>
        <fullName evidence="4">Lipoprotein</fullName>
    </recommendedName>
</protein>
<evidence type="ECO:0008006" key="4">
    <source>
        <dbReference type="Google" id="ProtNLM"/>
    </source>
</evidence>
<gene>
    <name evidence="2" type="ORF">JY651_03370</name>
</gene>
<dbReference type="Proteomes" id="UP000662747">
    <property type="component" value="Chromosome"/>
</dbReference>
<keyword evidence="1" id="KW-0732">Signal</keyword>
<keyword evidence="3" id="KW-1185">Reference proteome</keyword>
<accession>A0ABX7NYM1</accession>
<dbReference type="EMBL" id="CP071090">
    <property type="protein sequence ID" value="QSQ24032.1"/>
    <property type="molecule type" value="Genomic_DNA"/>
</dbReference>